<sequence length="229" mass="27341">MSWEANRIYTKPTPELIDYLKTIDGFKDELFLVDNLEGIRFDWTRSFMLSDEPNENSYRKHTLPEGGLLVIKPEVYKIGYDKDYDTNEFWNKYKEYPNDKWGFIDSVSSIKMNLNLDLTENQLKLLSFIKSLNEKFSVPFLYYYCVMWGGDIEEEYAIVFNEGIKVYHYDYESKKDLEITNDGKTELNSTVLQTSFKYLDLELPTWFFALHEGSFDWKKYHLKENKISI</sequence>
<keyword evidence="2" id="KW-1185">Reference proteome</keyword>
<proteinExistence type="predicted"/>
<evidence type="ECO:0000313" key="1">
    <source>
        <dbReference type="EMBL" id="NMM47642.1"/>
    </source>
</evidence>
<dbReference type="EMBL" id="JABBNU010000002">
    <property type="protein sequence ID" value="NMM47642.1"/>
    <property type="molecule type" value="Genomic_DNA"/>
</dbReference>
<accession>A0A848J387</accession>
<name>A0A848J387_9BACT</name>
<evidence type="ECO:0000313" key="2">
    <source>
        <dbReference type="Proteomes" id="UP000559010"/>
    </source>
</evidence>
<dbReference type="RefSeq" id="WP_169678260.1">
    <property type="nucleotide sequence ID" value="NZ_JABBNU010000002.1"/>
</dbReference>
<dbReference type="Proteomes" id="UP000559010">
    <property type="component" value="Unassembled WGS sequence"/>
</dbReference>
<gene>
    <name evidence="1" type="ORF">HH304_04465</name>
</gene>
<dbReference type="AlphaFoldDB" id="A0A848J387"/>
<protein>
    <submittedName>
        <fullName evidence="1">Uncharacterized protein</fullName>
    </submittedName>
</protein>
<organism evidence="1 2">
    <name type="scientific">Marinigracilibium pacificum</name>
    <dbReference type="NCBI Taxonomy" id="2729599"/>
    <lineage>
        <taxon>Bacteria</taxon>
        <taxon>Pseudomonadati</taxon>
        <taxon>Bacteroidota</taxon>
        <taxon>Cytophagia</taxon>
        <taxon>Cytophagales</taxon>
        <taxon>Flammeovirgaceae</taxon>
        <taxon>Marinigracilibium</taxon>
    </lineage>
</organism>
<reference evidence="1 2" key="1">
    <citation type="submission" date="2020-04" db="EMBL/GenBank/DDBJ databases">
        <title>Flammeovirgaceae bacterium KN852 isolated from deep sea.</title>
        <authorList>
            <person name="Zhang D.-C."/>
        </authorList>
    </citation>
    <scope>NUCLEOTIDE SEQUENCE [LARGE SCALE GENOMIC DNA]</scope>
    <source>
        <strain evidence="1 2">KN852</strain>
    </source>
</reference>
<comment type="caution">
    <text evidence="1">The sequence shown here is derived from an EMBL/GenBank/DDBJ whole genome shotgun (WGS) entry which is preliminary data.</text>
</comment>